<dbReference type="InterPro" id="IPR050491">
    <property type="entry name" value="AmpC-like"/>
</dbReference>
<comment type="caution">
    <text evidence="4">The sequence shown here is derived from an EMBL/GenBank/DDBJ whole genome shotgun (WGS) entry which is preliminary data.</text>
</comment>
<dbReference type="InterPro" id="IPR001466">
    <property type="entry name" value="Beta-lactam-related"/>
</dbReference>
<comment type="similarity">
    <text evidence="1">Belongs to the peptidase S12 family.</text>
</comment>
<accession>A0A9X0CBB5</accession>
<dbReference type="EMBL" id="JAPWDS010000001">
    <property type="protein sequence ID" value="KAJ5520229.1"/>
    <property type="molecule type" value="Genomic_DNA"/>
</dbReference>
<gene>
    <name evidence="4" type="ORF">N7463_000682</name>
</gene>
<feature type="domain" description="Beta-lactamase-related" evidence="2">
    <location>
        <begin position="16"/>
        <end position="360"/>
    </location>
</feature>
<feature type="domain" description="Peptidase S12 Pab87-related C-terminal" evidence="3">
    <location>
        <begin position="423"/>
        <end position="520"/>
    </location>
</feature>
<dbReference type="PANTHER" id="PTHR46825">
    <property type="entry name" value="D-ALANYL-D-ALANINE-CARBOXYPEPTIDASE/ENDOPEPTIDASE AMPH"/>
    <property type="match status" value="1"/>
</dbReference>
<evidence type="ECO:0000259" key="3">
    <source>
        <dbReference type="Pfam" id="PF11954"/>
    </source>
</evidence>
<dbReference type="OrthoDB" id="5946976at2759"/>
<dbReference type="Proteomes" id="UP001149954">
    <property type="component" value="Unassembled WGS sequence"/>
</dbReference>
<dbReference type="PANTHER" id="PTHR46825:SF9">
    <property type="entry name" value="BETA-LACTAMASE-RELATED DOMAIN-CONTAINING PROTEIN"/>
    <property type="match status" value="1"/>
</dbReference>
<name>A0A9X0CBB5_9EURO</name>
<dbReference type="Pfam" id="PF11954">
    <property type="entry name" value="DUF3471"/>
    <property type="match status" value="1"/>
</dbReference>
<dbReference type="AlphaFoldDB" id="A0A9X0CBB5"/>
<dbReference type="SUPFAM" id="SSF56601">
    <property type="entry name" value="beta-lactamase/transpeptidase-like"/>
    <property type="match status" value="1"/>
</dbReference>
<evidence type="ECO:0000259" key="2">
    <source>
        <dbReference type="Pfam" id="PF00144"/>
    </source>
</evidence>
<proteinExistence type="inferred from homology"/>
<dbReference type="Gene3D" id="3.40.710.10">
    <property type="entry name" value="DD-peptidase/beta-lactamase superfamily"/>
    <property type="match status" value="1"/>
</dbReference>
<evidence type="ECO:0000313" key="5">
    <source>
        <dbReference type="Proteomes" id="UP001149954"/>
    </source>
</evidence>
<dbReference type="Pfam" id="PF00144">
    <property type="entry name" value="Beta-lactamase"/>
    <property type="match status" value="1"/>
</dbReference>
<protein>
    <submittedName>
        <fullName evidence="4">Peptidase S12 Pab87-related C-terminal</fullName>
    </submittedName>
</protein>
<dbReference type="InterPro" id="IPR012338">
    <property type="entry name" value="Beta-lactam/transpept-like"/>
</dbReference>
<dbReference type="InterPro" id="IPR021860">
    <property type="entry name" value="Peptidase_S12_Pab87-rel_C"/>
</dbReference>
<organism evidence="4 5">
    <name type="scientific">Penicillium fimorum</name>
    <dbReference type="NCBI Taxonomy" id="1882269"/>
    <lineage>
        <taxon>Eukaryota</taxon>
        <taxon>Fungi</taxon>
        <taxon>Dikarya</taxon>
        <taxon>Ascomycota</taxon>
        <taxon>Pezizomycotina</taxon>
        <taxon>Eurotiomycetes</taxon>
        <taxon>Eurotiomycetidae</taxon>
        <taxon>Eurotiales</taxon>
        <taxon>Aspergillaceae</taxon>
        <taxon>Penicillium</taxon>
    </lineage>
</organism>
<sequence>MTMTMTPEQSPFDDEFDALVKEQLEKWKVPGLSIAVIHGPNTYTKAYGKAELPNPTTDRPPRDMTTDTLFAACSTTKAFTGAATSMAIQDSKATKSPIDWDTTLASLIPEDFILENDYATKNITLEDALSHRSGMPDHNWTLALCSKKGQTPRSLVRAMQYMPLATPPRTKYHYSNHMFIAVSHALEQYTGESLGAFMKKRIWDPLGMSETFFSPSEAKANPSTAAKLAQAYDWTPTKEGGAFIPKPQPDWEPNSGAGAIVSSVVDYARWIRELIEKAGPLKGHDSLTDPRTIYFQNDDLNLPAPYHGYALGWVVDNYRGQHFYSHPGGWPGYGNWVGFVPEKKFGFVIMGNSFSSRYAAFRLATYLLDRRLGLPDDPKYEQQIDACIARQTQTWESSLEYEDMEDSKERVFPSLPSPRIPWALHPSRYTGTYRHPMGVTFTVTIGVDGLTANLEDRVIPCQILLVHASGEHFVGSIHNSGLNLLPPFPVEFYIDATGVVKRVGLLLEPALKDKKLWFDRCDS</sequence>
<reference evidence="4" key="2">
    <citation type="journal article" date="2023" name="IMA Fungus">
        <title>Comparative genomic study of the Penicillium genus elucidates a diverse pangenome and 15 lateral gene transfer events.</title>
        <authorList>
            <person name="Petersen C."/>
            <person name="Sorensen T."/>
            <person name="Nielsen M.R."/>
            <person name="Sondergaard T.E."/>
            <person name="Sorensen J.L."/>
            <person name="Fitzpatrick D.A."/>
            <person name="Frisvad J.C."/>
            <person name="Nielsen K.L."/>
        </authorList>
    </citation>
    <scope>NUCLEOTIDE SEQUENCE</scope>
    <source>
        <strain evidence="4">IBT 29495</strain>
    </source>
</reference>
<evidence type="ECO:0000256" key="1">
    <source>
        <dbReference type="ARBA" id="ARBA00038215"/>
    </source>
</evidence>
<evidence type="ECO:0000313" key="4">
    <source>
        <dbReference type="EMBL" id="KAJ5520229.1"/>
    </source>
</evidence>
<reference evidence="4" key="1">
    <citation type="submission" date="2022-12" db="EMBL/GenBank/DDBJ databases">
        <authorList>
            <person name="Petersen C."/>
        </authorList>
    </citation>
    <scope>NUCLEOTIDE SEQUENCE</scope>
    <source>
        <strain evidence="4">IBT 29495</strain>
    </source>
</reference>
<keyword evidence="5" id="KW-1185">Reference proteome</keyword>